<evidence type="ECO:0000313" key="6">
    <source>
        <dbReference type="Proteomes" id="UP000886607"/>
    </source>
</evidence>
<evidence type="ECO:0000259" key="2">
    <source>
        <dbReference type="SMART" id="SM00244"/>
    </source>
</evidence>
<dbReference type="PANTHER" id="PTHR43446">
    <property type="entry name" value="MEMBRANE PROTEIN-RELATED"/>
    <property type="match status" value="1"/>
</dbReference>
<feature type="transmembrane region" description="Helical" evidence="1">
    <location>
        <begin position="12"/>
        <end position="30"/>
    </location>
</feature>
<dbReference type="InterPro" id="IPR036013">
    <property type="entry name" value="Band_7/SPFH_dom_sf"/>
</dbReference>
<organism evidence="4 5">
    <name type="scientific">Tetragenococcus koreensis</name>
    <dbReference type="NCBI Taxonomy" id="290335"/>
    <lineage>
        <taxon>Bacteria</taxon>
        <taxon>Bacillati</taxon>
        <taxon>Bacillota</taxon>
        <taxon>Bacilli</taxon>
        <taxon>Lactobacillales</taxon>
        <taxon>Enterococcaceae</taxon>
        <taxon>Tetragenococcus</taxon>
    </lineage>
</organism>
<accession>A0AAN4ZTL0</accession>
<keyword evidence="1" id="KW-0472">Membrane</keyword>
<evidence type="ECO:0000256" key="1">
    <source>
        <dbReference type="SAM" id="Phobius"/>
    </source>
</evidence>
<dbReference type="Proteomes" id="UP000886597">
    <property type="component" value="Unassembled WGS sequence"/>
</dbReference>
<dbReference type="SMART" id="SM00244">
    <property type="entry name" value="PHB"/>
    <property type="match status" value="1"/>
</dbReference>
<reference evidence="4" key="2">
    <citation type="journal article" date="2020" name="Int. Dairy J.">
        <title>Lactic acid bacterial diversity in Brie cheese focusing on salt concentration and pH of isolation medium and characterisation of halophilic and alkaliphilic lactic acid bacterial isolates.</title>
        <authorList>
            <person name="Unno R."/>
            <person name="Matsutani M."/>
            <person name="Suzuki T."/>
            <person name="Kodama K."/>
            <person name="Matsushita H."/>
            <person name="Yamasato K."/>
            <person name="Koizumi Y."/>
            <person name="Ishikawa M."/>
        </authorList>
    </citation>
    <scope>NUCLEOTIDE SEQUENCE</scope>
    <source>
        <strain evidence="4">7C1</strain>
        <strain evidence="3">8C4</strain>
    </source>
</reference>
<dbReference type="SUPFAM" id="SSF117892">
    <property type="entry name" value="Band 7/SPFH domain"/>
    <property type="match status" value="1"/>
</dbReference>
<dbReference type="KEGG" id="tkr:C7K43_09095"/>
<dbReference type="PANTHER" id="PTHR43446:SF1">
    <property type="entry name" value="BAND 7 DOMAIN-CONTAINING PROTEIN"/>
    <property type="match status" value="1"/>
</dbReference>
<proteinExistence type="predicted"/>
<dbReference type="RefSeq" id="WP_124006547.1">
    <property type="nucleotide sequence ID" value="NZ_BJYN01000054.1"/>
</dbReference>
<keyword evidence="1" id="KW-0812">Transmembrane</keyword>
<dbReference type="InterPro" id="IPR001107">
    <property type="entry name" value="Band_7"/>
</dbReference>
<dbReference type="CDD" id="cd03402">
    <property type="entry name" value="SPFH_like_u2"/>
    <property type="match status" value="1"/>
</dbReference>
<dbReference type="Proteomes" id="UP000886607">
    <property type="component" value="Unassembled WGS sequence"/>
</dbReference>
<evidence type="ECO:0000313" key="3">
    <source>
        <dbReference type="EMBL" id="GEQ50255.1"/>
    </source>
</evidence>
<evidence type="ECO:0000313" key="4">
    <source>
        <dbReference type="EMBL" id="GEQ55253.1"/>
    </source>
</evidence>
<dbReference type="Pfam" id="PF01145">
    <property type="entry name" value="Band_7"/>
    <property type="match status" value="1"/>
</dbReference>
<comment type="caution">
    <text evidence="4">The sequence shown here is derived from an EMBL/GenBank/DDBJ whole genome shotgun (WGS) entry which is preliminary data.</text>
</comment>
<sequence>MEEKKTFHVNGYLGLLILIIGMIGGAYLFYLGVTNESGLELVLSIFIWLIAILFISSLTIVGPNQAKAILFFGKYLGTIKSNGLFITTPLTQKINVSLKVRNFNSARLKVNDLDGNPVEISAVIVFKVVDTGKALFDVDYYQDFVEIQSETAIRHIASQYPYDTFEDKDVTLRGDTGHVSDELTKELQARLEVAGVEVVETRLNHLAYSTEIASAMLQRQQARAILSARQTIVEGAVTMTQMALEQIEAGQDIRFTDDRRVQLINNLLVSIITDNGTQPVINTGDLGDELSS</sequence>
<evidence type="ECO:0000313" key="5">
    <source>
        <dbReference type="Proteomes" id="UP000886597"/>
    </source>
</evidence>
<feature type="transmembrane region" description="Helical" evidence="1">
    <location>
        <begin position="42"/>
        <end position="61"/>
    </location>
</feature>
<reference evidence="4" key="1">
    <citation type="submission" date="2019-08" db="EMBL/GenBank/DDBJ databases">
        <authorList>
            <person name="Ishikawa M."/>
            <person name="Suzuki T."/>
            <person name="Matsutani M."/>
        </authorList>
    </citation>
    <scope>NUCLEOTIDE SEQUENCE</scope>
    <source>
        <strain evidence="4">7C1</strain>
        <strain evidence="3">8C4</strain>
    </source>
</reference>
<dbReference type="EMBL" id="BKBQ01000039">
    <property type="protein sequence ID" value="GEQ55253.1"/>
    <property type="molecule type" value="Genomic_DNA"/>
</dbReference>
<name>A0AAN4ZTL0_9ENTE</name>
<dbReference type="AlphaFoldDB" id="A0AAN4ZTL0"/>
<feature type="domain" description="Band 7" evidence="2">
    <location>
        <begin position="56"/>
        <end position="220"/>
    </location>
</feature>
<dbReference type="Gene3D" id="3.30.479.30">
    <property type="entry name" value="Band 7 domain"/>
    <property type="match status" value="1"/>
</dbReference>
<keyword evidence="6" id="KW-1185">Reference proteome</keyword>
<dbReference type="GeneID" id="69986097"/>
<protein>
    <submittedName>
        <fullName evidence="4">Membrane protein</fullName>
    </submittedName>
</protein>
<gene>
    <name evidence="3" type="ORF">TK11N_21070</name>
    <name evidence="4" type="ORF">TK2N_20970</name>
</gene>
<keyword evidence="1" id="KW-1133">Transmembrane helix</keyword>
<dbReference type="EMBL" id="BKBO01000040">
    <property type="protein sequence ID" value="GEQ50255.1"/>
    <property type="molecule type" value="Genomic_DNA"/>
</dbReference>